<gene>
    <name evidence="2" type="ORF">HZA66_11665</name>
</gene>
<sequence length="220" mass="22978">MRTLLVAALGCVALASPAAAQLSAPAAIVEEVKGDVPGIEFMDYVLPGKVIKLGANGAIVLNYLQSCIRETITGGVVVVGTEQSKVSLADIQTAKVDCTAPKPQLSESEASQSAATAFRSINQKSAPKVASIYGVSPVFDVASGGKLVIERTDVPGERRDVTIDKKALIKGRFYDMAKAGTALMPGASYAASFGNRKIAFRVDPAARPGDVPVISRLLRF</sequence>
<protein>
    <submittedName>
        <fullName evidence="2">Uncharacterized protein</fullName>
    </submittedName>
</protein>
<dbReference type="Proteomes" id="UP000782519">
    <property type="component" value="Unassembled WGS sequence"/>
</dbReference>
<feature type="chain" id="PRO_5037320675" evidence="1">
    <location>
        <begin position="21"/>
        <end position="220"/>
    </location>
</feature>
<keyword evidence="1" id="KW-0732">Signal</keyword>
<dbReference type="EMBL" id="JACRJB010000030">
    <property type="protein sequence ID" value="MBI5130090.1"/>
    <property type="molecule type" value="Genomic_DNA"/>
</dbReference>
<evidence type="ECO:0000313" key="3">
    <source>
        <dbReference type="Proteomes" id="UP000782519"/>
    </source>
</evidence>
<name>A0A933RWU4_RHOPL</name>
<organism evidence="2 3">
    <name type="scientific">Rhodopseudomonas palustris</name>
    <dbReference type="NCBI Taxonomy" id="1076"/>
    <lineage>
        <taxon>Bacteria</taxon>
        <taxon>Pseudomonadati</taxon>
        <taxon>Pseudomonadota</taxon>
        <taxon>Alphaproteobacteria</taxon>
        <taxon>Hyphomicrobiales</taxon>
        <taxon>Nitrobacteraceae</taxon>
        <taxon>Rhodopseudomonas</taxon>
    </lineage>
</organism>
<proteinExistence type="predicted"/>
<comment type="caution">
    <text evidence="2">The sequence shown here is derived from an EMBL/GenBank/DDBJ whole genome shotgun (WGS) entry which is preliminary data.</text>
</comment>
<feature type="signal peptide" evidence="1">
    <location>
        <begin position="1"/>
        <end position="20"/>
    </location>
</feature>
<evidence type="ECO:0000256" key="1">
    <source>
        <dbReference type="SAM" id="SignalP"/>
    </source>
</evidence>
<dbReference type="AlphaFoldDB" id="A0A933RWU4"/>
<reference evidence="2" key="1">
    <citation type="submission" date="2020-07" db="EMBL/GenBank/DDBJ databases">
        <title>Huge and variable diversity of episymbiotic CPR bacteria and DPANN archaea in groundwater ecosystems.</title>
        <authorList>
            <person name="He C.Y."/>
            <person name="Keren R."/>
            <person name="Whittaker M."/>
            <person name="Farag I.F."/>
            <person name="Doudna J."/>
            <person name="Cate J.H.D."/>
            <person name="Banfield J.F."/>
        </authorList>
    </citation>
    <scope>NUCLEOTIDE SEQUENCE</scope>
    <source>
        <strain evidence="2">NC_groundwater_1818_Pr3_B-0.1um_66_35</strain>
    </source>
</reference>
<evidence type="ECO:0000313" key="2">
    <source>
        <dbReference type="EMBL" id="MBI5130090.1"/>
    </source>
</evidence>
<accession>A0A933RWU4</accession>